<accession>A0AAD4PGK4</accession>
<keyword evidence="12" id="KW-1185">Reference proteome</keyword>
<dbReference type="GO" id="GO:0007165">
    <property type="term" value="P:signal transduction"/>
    <property type="evidence" value="ECO:0007669"/>
    <property type="project" value="UniProtKB-KW"/>
</dbReference>
<comment type="subcellular location">
    <subcellularLocation>
        <location evidence="1 10">Cell membrane</location>
        <topology evidence="1 10">Multi-pass membrane protein</topology>
    </subcellularLocation>
</comment>
<evidence type="ECO:0000256" key="4">
    <source>
        <dbReference type="ARBA" id="ARBA00022692"/>
    </source>
</evidence>
<evidence type="ECO:0000256" key="10">
    <source>
        <dbReference type="RuleBase" id="RU351113"/>
    </source>
</evidence>
<evidence type="ECO:0000313" key="12">
    <source>
        <dbReference type="Proteomes" id="UP001200034"/>
    </source>
</evidence>
<keyword evidence="5 10" id="KW-0552">Olfaction</keyword>
<keyword evidence="9 10" id="KW-0807">Transducer</keyword>
<evidence type="ECO:0000256" key="8">
    <source>
        <dbReference type="ARBA" id="ARBA00023170"/>
    </source>
</evidence>
<dbReference type="PANTHER" id="PTHR21137:SF35">
    <property type="entry name" value="ODORANT RECEPTOR 19A-RELATED"/>
    <property type="match status" value="1"/>
</dbReference>
<evidence type="ECO:0000256" key="7">
    <source>
        <dbReference type="ARBA" id="ARBA00023136"/>
    </source>
</evidence>
<name>A0AAD4PGK4_9MUSC</name>
<proteinExistence type="inferred from homology"/>
<organism evidence="11 12">
    <name type="scientific">Drosophila rubida</name>
    <dbReference type="NCBI Taxonomy" id="30044"/>
    <lineage>
        <taxon>Eukaryota</taxon>
        <taxon>Metazoa</taxon>
        <taxon>Ecdysozoa</taxon>
        <taxon>Arthropoda</taxon>
        <taxon>Hexapoda</taxon>
        <taxon>Insecta</taxon>
        <taxon>Pterygota</taxon>
        <taxon>Neoptera</taxon>
        <taxon>Endopterygota</taxon>
        <taxon>Diptera</taxon>
        <taxon>Brachycera</taxon>
        <taxon>Muscomorpha</taxon>
        <taxon>Ephydroidea</taxon>
        <taxon>Drosophilidae</taxon>
        <taxon>Drosophila</taxon>
    </lineage>
</organism>
<evidence type="ECO:0000256" key="6">
    <source>
        <dbReference type="ARBA" id="ARBA00022989"/>
    </source>
</evidence>
<evidence type="ECO:0000256" key="3">
    <source>
        <dbReference type="ARBA" id="ARBA00022606"/>
    </source>
</evidence>
<dbReference type="InterPro" id="IPR004117">
    <property type="entry name" value="7tm6_olfct_rcpt"/>
</dbReference>
<dbReference type="EMBL" id="JAJJHW010003409">
    <property type="protein sequence ID" value="KAH8359275.1"/>
    <property type="molecule type" value="Genomic_DNA"/>
</dbReference>
<evidence type="ECO:0000256" key="1">
    <source>
        <dbReference type="ARBA" id="ARBA00004651"/>
    </source>
</evidence>
<evidence type="ECO:0000256" key="9">
    <source>
        <dbReference type="ARBA" id="ARBA00023224"/>
    </source>
</evidence>
<keyword evidence="7 10" id="KW-0472">Membrane</keyword>
<keyword evidence="3 10" id="KW-0716">Sensory transduction</keyword>
<feature type="transmembrane region" description="Helical" evidence="10">
    <location>
        <begin position="86"/>
        <end position="110"/>
    </location>
</feature>
<feature type="transmembrane region" description="Helical" evidence="10">
    <location>
        <begin position="303"/>
        <end position="327"/>
    </location>
</feature>
<dbReference type="GO" id="GO:0005886">
    <property type="term" value="C:plasma membrane"/>
    <property type="evidence" value="ECO:0007669"/>
    <property type="project" value="UniProtKB-SubCell"/>
</dbReference>
<comment type="similarity">
    <text evidence="10">Belongs to the insect chemoreceptor superfamily. Heteromeric odorant receptor channel (TC 1.A.69) family.</text>
</comment>
<feature type="transmembrane region" description="Helical" evidence="10">
    <location>
        <begin position="142"/>
        <end position="166"/>
    </location>
</feature>
<gene>
    <name evidence="11" type="ORF">KR093_005531</name>
</gene>
<feature type="transmembrane region" description="Helical" evidence="10">
    <location>
        <begin position="212"/>
        <end position="229"/>
    </location>
</feature>
<protein>
    <recommendedName>
        <fullName evidence="10">Odorant receptor</fullName>
    </recommendedName>
</protein>
<keyword evidence="8 10" id="KW-0675">Receptor</keyword>
<dbReference type="Pfam" id="PF02949">
    <property type="entry name" value="7tm_6"/>
    <property type="match status" value="1"/>
</dbReference>
<keyword evidence="6 10" id="KW-1133">Transmembrane helix</keyword>
<keyword evidence="4 10" id="KW-0812">Transmembrane</keyword>
<dbReference type="GO" id="GO:0005549">
    <property type="term" value="F:odorant binding"/>
    <property type="evidence" value="ECO:0007669"/>
    <property type="project" value="InterPro"/>
</dbReference>
<reference evidence="11" key="1">
    <citation type="journal article" date="2021" name="Mol. Ecol. Resour.">
        <title>Phylogenomic analyses of the genus Drosophila reveals genomic signals of climate adaptation.</title>
        <authorList>
            <person name="Li F."/>
            <person name="Rane R.V."/>
            <person name="Luria V."/>
            <person name="Xiong Z."/>
            <person name="Chen J."/>
            <person name="Li Z."/>
            <person name="Catullo R.A."/>
            <person name="Griffin P.C."/>
            <person name="Schiffer M."/>
            <person name="Pearce S."/>
            <person name="Lee S.F."/>
            <person name="McElroy K."/>
            <person name="Stocker A."/>
            <person name="Shirriffs J."/>
            <person name="Cockerell F."/>
            <person name="Coppin C."/>
            <person name="Sgro C.M."/>
            <person name="Karger A."/>
            <person name="Cain J.W."/>
            <person name="Weber J.A."/>
            <person name="Santpere G."/>
            <person name="Kirschner M.W."/>
            <person name="Hoffmann A.A."/>
            <person name="Oakeshott J.G."/>
            <person name="Zhang G."/>
        </authorList>
    </citation>
    <scope>NUCLEOTIDE SEQUENCE</scope>
    <source>
        <strain evidence="11">BGI-SZ-2011g</strain>
    </source>
</reference>
<keyword evidence="2" id="KW-1003">Cell membrane</keyword>
<dbReference type="AlphaFoldDB" id="A0AAD4PGK4"/>
<feature type="transmembrane region" description="Helical" evidence="10">
    <location>
        <begin position="275"/>
        <end position="296"/>
    </location>
</feature>
<dbReference type="PANTHER" id="PTHR21137">
    <property type="entry name" value="ODORANT RECEPTOR"/>
    <property type="match status" value="1"/>
</dbReference>
<evidence type="ECO:0000313" key="11">
    <source>
        <dbReference type="EMBL" id="KAH8359275.1"/>
    </source>
</evidence>
<feature type="transmembrane region" description="Helical" evidence="10">
    <location>
        <begin position="45"/>
        <end position="66"/>
    </location>
</feature>
<comment type="caution">
    <text evidence="11">The sequence shown here is derived from an EMBL/GenBank/DDBJ whole genome shotgun (WGS) entry which is preliminary data.</text>
</comment>
<dbReference type="Proteomes" id="UP001200034">
    <property type="component" value="Unassembled WGS sequence"/>
</dbReference>
<evidence type="ECO:0000256" key="5">
    <source>
        <dbReference type="ARBA" id="ARBA00022725"/>
    </source>
</evidence>
<dbReference type="GO" id="GO:0004984">
    <property type="term" value="F:olfactory receptor activity"/>
    <property type="evidence" value="ECO:0007669"/>
    <property type="project" value="InterPro"/>
</dbReference>
<feature type="transmembrane region" description="Helical" evidence="10">
    <location>
        <begin position="364"/>
        <end position="396"/>
    </location>
</feature>
<evidence type="ECO:0000256" key="2">
    <source>
        <dbReference type="ARBA" id="ARBA00022475"/>
    </source>
</evidence>
<sequence length="427" mass="49969">MAKEAFFKYIKAAPLTEKVATRDGCIYMYRLMKFIGWIPPKSAHFLVRCIYSFYTCITFGFGAFYLPLGFALSYFKEFDKFTPDEFLTSLQVALNVYGGAVKCTILYIYLWRLRKTENILDELDKRAESEVARKKIHETVAFSNYVFLLFTFIYNGYAGSTFLAYLASGRPPWSVYNPFIDWRDSLRNLFIQANFEYIIMSFAVIQDQLSDTYLLVFMILIRGHFTLLMDRVRDLRTDPNKTDEENYEDLVNCIKDHKKILDCCNMIRPMISGTIFVQFGLIGSVLGLTLINIFFFSNLWRGLASFMFVIAVLMETFPFCYNCNLLIDDCEEFNIRMFQSNWIDAPARYKTTLIQFMHHAQQPIMFIAGGIIPITMNSNITVSPLLIYTIFIFYYIKLKYFYSKKVAKFAFSIITIVREMNLAEQFK</sequence>